<accession>A0A0G3H0G3</accession>
<evidence type="ECO:0000313" key="2">
    <source>
        <dbReference type="Proteomes" id="UP000035199"/>
    </source>
</evidence>
<dbReference type="PATRIC" id="fig|571915.4.peg.2040"/>
<reference evidence="1 2" key="1">
    <citation type="journal article" date="2015" name="Genome Announc.">
        <title>Complete Genome Sequence of the Type Strain Corynebacterium mustelae DSM 45274, Isolated from Various Tissues of a Male Ferret with Lethal Sepsis.</title>
        <authorList>
            <person name="Ruckert C."/>
            <person name="Eimer J."/>
            <person name="Winkler A."/>
            <person name="Tauch A."/>
        </authorList>
    </citation>
    <scope>NUCLEOTIDE SEQUENCE [LARGE SCALE GENOMIC DNA]</scope>
    <source>
        <strain evidence="1 2">DSM 45274</strain>
    </source>
</reference>
<reference evidence="2" key="2">
    <citation type="submission" date="2015-05" db="EMBL/GenBank/DDBJ databases">
        <title>Complete genome sequence of Corynebacterium mustelae DSM 45274, isolated from various tissues of a male ferret with lethal sepsis.</title>
        <authorList>
            <person name="Ruckert C."/>
            <person name="Albersmeier A."/>
            <person name="Winkler A."/>
            <person name="Tauch A."/>
        </authorList>
    </citation>
    <scope>NUCLEOTIDE SEQUENCE [LARGE SCALE GENOMIC DNA]</scope>
    <source>
        <strain evidence="2">DSM 45274</strain>
    </source>
</reference>
<dbReference type="RefSeq" id="WP_047262299.1">
    <property type="nucleotide sequence ID" value="NZ_CP011542.1"/>
</dbReference>
<protein>
    <submittedName>
        <fullName evidence="1">Uncharacterized protein</fullName>
    </submittedName>
</protein>
<organism evidence="1 2">
    <name type="scientific">Corynebacterium mustelae</name>
    <dbReference type="NCBI Taxonomy" id="571915"/>
    <lineage>
        <taxon>Bacteria</taxon>
        <taxon>Bacillati</taxon>
        <taxon>Actinomycetota</taxon>
        <taxon>Actinomycetes</taxon>
        <taxon>Mycobacteriales</taxon>
        <taxon>Corynebacteriaceae</taxon>
        <taxon>Corynebacterium</taxon>
    </lineage>
</organism>
<gene>
    <name evidence="1" type="ORF">CMUST_09620</name>
</gene>
<dbReference type="Proteomes" id="UP000035199">
    <property type="component" value="Chromosome"/>
</dbReference>
<keyword evidence="2" id="KW-1185">Reference proteome</keyword>
<dbReference type="AlphaFoldDB" id="A0A0G3H0G3"/>
<dbReference type="KEGG" id="cmv:CMUST_09620"/>
<dbReference type="EMBL" id="CP011542">
    <property type="protein sequence ID" value="AKK06240.1"/>
    <property type="molecule type" value="Genomic_DNA"/>
</dbReference>
<name>A0A0G3H0G3_9CORY</name>
<sequence>MTLHTRPFPSSPPDSAATLIAWAANHLHTLYGSNCGFEQFLAHTVALHHRDPGGLLNAVRKTAPFHLPWEWMDWAYDSLTWTRAIRDHDVVEARTRAVLCHLDAVPVLLSEPSFTDLSVSLSDLLRRLKVYEERTLPVLEPDFVLALTRLREAATRTELCDRLVEQCYQIGVPILLDTGRECERLAGAVLAEYLCDPHQQQRDVDNPYLGLKHPHSLRGLPDRVGKYAPYKHTFEPTMFPLWAEAIHVSIPVRSADFVEDISGTEEDVVALFNQIAESSQPLSPRAQAKILVCSAGVADYFDMIPVLEIMWQRRLFQPIGQDFPWPTSDPDFLTTRELRSFLERLCTTQLRSVAESALQSAAHFSP</sequence>
<proteinExistence type="predicted"/>
<evidence type="ECO:0000313" key="1">
    <source>
        <dbReference type="EMBL" id="AKK06240.1"/>
    </source>
</evidence>
<dbReference type="STRING" id="571915.CMUST_09620"/>